<reference evidence="3" key="1">
    <citation type="journal article" date="2019" name="Int. J. Syst. Evol. Microbiol.">
        <title>The Global Catalogue of Microorganisms (GCM) 10K type strain sequencing project: providing services to taxonomists for standard genome sequencing and annotation.</title>
        <authorList>
            <consortium name="The Broad Institute Genomics Platform"/>
            <consortium name="The Broad Institute Genome Sequencing Center for Infectious Disease"/>
            <person name="Wu L."/>
            <person name="Ma J."/>
        </authorList>
    </citation>
    <scope>NUCLEOTIDE SEQUENCE [LARGE SCALE GENOMIC DNA]</scope>
    <source>
        <strain evidence="3">CCUG 49339</strain>
    </source>
</reference>
<feature type="transmembrane region" description="Helical" evidence="1">
    <location>
        <begin position="106"/>
        <end position="124"/>
    </location>
</feature>
<feature type="transmembrane region" description="Helical" evidence="1">
    <location>
        <begin position="69"/>
        <end position="94"/>
    </location>
</feature>
<dbReference type="RefSeq" id="WP_377930915.1">
    <property type="nucleotide sequence ID" value="NZ_JBHUEM010000055.1"/>
</dbReference>
<evidence type="ECO:0000256" key="1">
    <source>
        <dbReference type="SAM" id="Phobius"/>
    </source>
</evidence>
<proteinExistence type="predicted"/>
<organism evidence="2 3">
    <name type="scientific">Bacillus salitolerans</name>
    <dbReference type="NCBI Taxonomy" id="1437434"/>
    <lineage>
        <taxon>Bacteria</taxon>
        <taxon>Bacillati</taxon>
        <taxon>Bacillota</taxon>
        <taxon>Bacilli</taxon>
        <taxon>Bacillales</taxon>
        <taxon>Bacillaceae</taxon>
        <taxon>Bacillus</taxon>
    </lineage>
</organism>
<keyword evidence="1" id="KW-1133">Transmembrane helix</keyword>
<comment type="caution">
    <text evidence="2">The sequence shown here is derived from an EMBL/GenBank/DDBJ whole genome shotgun (WGS) entry which is preliminary data.</text>
</comment>
<feature type="transmembrane region" description="Helical" evidence="1">
    <location>
        <begin position="164"/>
        <end position="184"/>
    </location>
</feature>
<feature type="transmembrane region" description="Helical" evidence="1">
    <location>
        <begin position="40"/>
        <end position="57"/>
    </location>
</feature>
<feature type="transmembrane region" description="Helical" evidence="1">
    <location>
        <begin position="131"/>
        <end position="152"/>
    </location>
</feature>
<name>A0ABW4LZ12_9BACI</name>
<dbReference type="Proteomes" id="UP001597214">
    <property type="component" value="Unassembled WGS sequence"/>
</dbReference>
<protein>
    <submittedName>
        <fullName evidence="2">CBO0543 family protein</fullName>
    </submittedName>
</protein>
<keyword evidence="1" id="KW-0812">Transmembrane</keyword>
<dbReference type="InterPro" id="IPR048147">
    <property type="entry name" value="CBO0543-like"/>
</dbReference>
<evidence type="ECO:0000313" key="2">
    <source>
        <dbReference type="EMBL" id="MFD1739677.1"/>
    </source>
</evidence>
<accession>A0ABW4LZ12</accession>
<dbReference type="NCBIfam" id="NF041644">
    <property type="entry name" value="CBO0543_fam"/>
    <property type="match status" value="1"/>
</dbReference>
<gene>
    <name evidence="2" type="ORF">ACFSCX_24645</name>
</gene>
<dbReference type="EMBL" id="JBHUEM010000055">
    <property type="protein sequence ID" value="MFD1739677.1"/>
    <property type="molecule type" value="Genomic_DNA"/>
</dbReference>
<keyword evidence="1" id="KW-0472">Membrane</keyword>
<keyword evidence="3" id="KW-1185">Reference proteome</keyword>
<evidence type="ECO:0000313" key="3">
    <source>
        <dbReference type="Proteomes" id="UP001597214"/>
    </source>
</evidence>
<sequence>MILSFDILTVIPTLEELLKAEKSYYDILYTHWHHRELFTIRWWFLVILSILPPIIWWKLLDKKRSFEILVFGLFLGTIASILDSIGSTTLLWFYPVRLSPYLYPQFYPYDVSLVIIPFMLAFQYCTETKKFIVVVVVVAAFIAFIAEPFMAWIGVYQQLTWEHIYSFVIYIAIALLCYKIVGFLKERSTTLT</sequence>